<keyword evidence="1" id="KW-0812">Transmembrane</keyword>
<feature type="transmembrane region" description="Helical" evidence="1">
    <location>
        <begin position="18"/>
        <end position="41"/>
    </location>
</feature>
<sequence length="250" mass="25921">MTEAAPTTMPRASVLRRVIVGVIIVSFGLAALGGIVVLLGASLGDPAWKVLATTAIVGAFSVAVLCCAALLGRRLQTVGIIGAVVSVLAAALSIVAVWWQPDFRAELYWDLLWTFIAASVALSFASLLLLLADRRQRAVRVGLVVTLALFALLFALVVYPIWVNLSGGEAYSRAVGITAILAALGAIVVPVLSLLLRDRQVVADQATGPLSASTIAQLETEAARRGVTPDELVADLLRTGDASASGAAEP</sequence>
<feature type="transmembrane region" description="Helical" evidence="1">
    <location>
        <begin position="111"/>
        <end position="131"/>
    </location>
</feature>
<dbReference type="RefSeq" id="WP_204979796.1">
    <property type="nucleotide sequence ID" value="NZ_JBHTII010000001.1"/>
</dbReference>
<feature type="transmembrane region" description="Helical" evidence="1">
    <location>
        <begin position="174"/>
        <end position="196"/>
    </location>
</feature>
<proteinExistence type="predicted"/>
<keyword evidence="3" id="KW-1185">Reference proteome</keyword>
<reference evidence="3" key="1">
    <citation type="journal article" date="2019" name="Int. J. Syst. Evol. Microbiol.">
        <title>The Global Catalogue of Microorganisms (GCM) 10K type strain sequencing project: providing services to taxonomists for standard genome sequencing and annotation.</title>
        <authorList>
            <consortium name="The Broad Institute Genomics Platform"/>
            <consortium name="The Broad Institute Genome Sequencing Center for Infectious Disease"/>
            <person name="Wu L."/>
            <person name="Ma J."/>
        </authorList>
    </citation>
    <scope>NUCLEOTIDE SEQUENCE [LARGE SCALE GENOMIC DNA]</scope>
    <source>
        <strain evidence="3">CCUG 54523</strain>
    </source>
</reference>
<accession>A0ABW3AE71</accession>
<dbReference type="Proteomes" id="UP001597055">
    <property type="component" value="Unassembled WGS sequence"/>
</dbReference>
<feature type="transmembrane region" description="Helical" evidence="1">
    <location>
        <begin position="78"/>
        <end position="99"/>
    </location>
</feature>
<feature type="transmembrane region" description="Helical" evidence="1">
    <location>
        <begin position="143"/>
        <end position="162"/>
    </location>
</feature>
<keyword evidence="1" id="KW-1133">Transmembrane helix</keyword>
<dbReference type="InterPro" id="IPR036259">
    <property type="entry name" value="MFS_trans_sf"/>
</dbReference>
<evidence type="ECO:0000313" key="2">
    <source>
        <dbReference type="EMBL" id="MFD0788864.1"/>
    </source>
</evidence>
<comment type="caution">
    <text evidence="2">The sequence shown here is derived from an EMBL/GenBank/DDBJ whole genome shotgun (WGS) entry which is preliminary data.</text>
</comment>
<keyword evidence="1" id="KW-0472">Membrane</keyword>
<feature type="transmembrane region" description="Helical" evidence="1">
    <location>
        <begin position="47"/>
        <end position="71"/>
    </location>
</feature>
<protein>
    <submittedName>
        <fullName evidence="2">Uncharacterized protein</fullName>
    </submittedName>
</protein>
<organism evidence="2 3">
    <name type="scientific">Microbacterium insulae</name>
    <dbReference type="NCBI Taxonomy" id="483014"/>
    <lineage>
        <taxon>Bacteria</taxon>
        <taxon>Bacillati</taxon>
        <taxon>Actinomycetota</taxon>
        <taxon>Actinomycetes</taxon>
        <taxon>Micrococcales</taxon>
        <taxon>Microbacteriaceae</taxon>
        <taxon>Microbacterium</taxon>
    </lineage>
</organism>
<dbReference type="EMBL" id="JBHTII010000001">
    <property type="protein sequence ID" value="MFD0788864.1"/>
    <property type="molecule type" value="Genomic_DNA"/>
</dbReference>
<evidence type="ECO:0000256" key="1">
    <source>
        <dbReference type="SAM" id="Phobius"/>
    </source>
</evidence>
<dbReference type="SUPFAM" id="SSF103473">
    <property type="entry name" value="MFS general substrate transporter"/>
    <property type="match status" value="1"/>
</dbReference>
<evidence type="ECO:0000313" key="3">
    <source>
        <dbReference type="Proteomes" id="UP001597055"/>
    </source>
</evidence>
<gene>
    <name evidence="2" type="ORF">ACFQ0P_00525</name>
</gene>
<name>A0ABW3AE71_9MICO</name>